<accession>A0ABQ0D807</accession>
<evidence type="ECO:0000313" key="2">
    <source>
        <dbReference type="EMBL" id="GAB1218992.1"/>
    </source>
</evidence>
<feature type="compositionally biased region" description="Polar residues" evidence="1">
    <location>
        <begin position="9"/>
        <end position="29"/>
    </location>
</feature>
<name>A0ABQ0D807_9EUKA</name>
<organism evidence="2 3">
    <name type="scientific">Entamoeba nuttalli</name>
    <dbReference type="NCBI Taxonomy" id="412467"/>
    <lineage>
        <taxon>Eukaryota</taxon>
        <taxon>Amoebozoa</taxon>
        <taxon>Evosea</taxon>
        <taxon>Archamoebae</taxon>
        <taxon>Mastigamoebida</taxon>
        <taxon>Entamoebidae</taxon>
        <taxon>Entamoeba</taxon>
    </lineage>
</organism>
<protein>
    <submittedName>
        <fullName evidence="2">Uncharacterized protein</fullName>
    </submittedName>
</protein>
<keyword evidence="3" id="KW-1185">Reference proteome</keyword>
<evidence type="ECO:0000256" key="1">
    <source>
        <dbReference type="SAM" id="MobiDB-lite"/>
    </source>
</evidence>
<dbReference type="Proteomes" id="UP001628156">
    <property type="component" value="Unassembled WGS sequence"/>
</dbReference>
<comment type="caution">
    <text evidence="2">The sequence shown here is derived from an EMBL/GenBank/DDBJ whole genome shotgun (WGS) entry which is preliminary data.</text>
</comment>
<reference evidence="2 3" key="1">
    <citation type="journal article" date="2019" name="PLoS Negl. Trop. Dis.">
        <title>Whole genome sequencing of Entamoeba nuttalli reveals mammalian host-related molecular signatures and a novel octapeptide-repeat surface protein.</title>
        <authorList>
            <person name="Tanaka M."/>
            <person name="Makiuchi T."/>
            <person name="Komiyama T."/>
            <person name="Shiina T."/>
            <person name="Osaki K."/>
            <person name="Tachibana H."/>
        </authorList>
    </citation>
    <scope>NUCLEOTIDE SEQUENCE [LARGE SCALE GENOMIC DNA]</scope>
    <source>
        <strain evidence="2 3">P19-061405</strain>
    </source>
</reference>
<proteinExistence type="predicted"/>
<feature type="region of interest" description="Disordered" evidence="1">
    <location>
        <begin position="1"/>
        <end position="32"/>
    </location>
</feature>
<evidence type="ECO:0000313" key="3">
    <source>
        <dbReference type="Proteomes" id="UP001628156"/>
    </source>
</evidence>
<sequence length="146" mass="16461">MFSFGNLFRKNTSSTPSRPKGSSTSNAPINPNLIKTPEINGVTFFNDYQVHCLSFINDLGNGLESMMDYSPEATNIAIRRAEAMDQSLKRMEFLSNGLEKYLNEMVMIAQTPKPTISTEITPFKRQRTLENMIISQVNESENISNN</sequence>
<dbReference type="EMBL" id="BAAFRS010000010">
    <property type="protein sequence ID" value="GAB1218992.1"/>
    <property type="molecule type" value="Genomic_DNA"/>
</dbReference>
<gene>
    <name evidence="2" type="ORF">ENUP19_0010G0038</name>
</gene>